<accession>A0AAN7Z9M2</accession>
<dbReference type="EMBL" id="JAWHQM010000015">
    <property type="protein sequence ID" value="KAK5630366.1"/>
    <property type="molecule type" value="Genomic_DNA"/>
</dbReference>
<evidence type="ECO:0000313" key="2">
    <source>
        <dbReference type="Proteomes" id="UP001305414"/>
    </source>
</evidence>
<dbReference type="Proteomes" id="UP001305414">
    <property type="component" value="Unassembled WGS sequence"/>
</dbReference>
<dbReference type="AlphaFoldDB" id="A0AAN7Z9M2"/>
<dbReference type="PANTHER" id="PTHR47098">
    <property type="entry name" value="PROTEIN MAK32"/>
    <property type="match status" value="1"/>
</dbReference>
<protein>
    <submittedName>
        <fullName evidence="1">Uncharacterized protein</fullName>
    </submittedName>
</protein>
<dbReference type="PANTHER" id="PTHR47098:SF1">
    <property type="entry name" value="PFKB FAMILY CARBOHYDRATE KINASE SUPERFAMILY (AFU_ORTHOLOGUE AFUA_4G09500)"/>
    <property type="match status" value="1"/>
</dbReference>
<name>A0AAN7Z9M2_9PEZI</name>
<comment type="caution">
    <text evidence="1">The sequence shown here is derived from an EMBL/GenBank/DDBJ whole genome shotgun (WGS) entry which is preliminary data.</text>
</comment>
<evidence type="ECO:0000313" key="1">
    <source>
        <dbReference type="EMBL" id="KAK5630366.1"/>
    </source>
</evidence>
<proteinExistence type="predicted"/>
<sequence>MELATLGARLFKPAHRSVEVGSIIIADYDFPKPMICLLQYEDDAFGKKSFAYTTPPLQPLPTDLANSSLLRAQSFHFLAQPGVLERNIAALLCLRQEHGILERPLLVWGPSPLGCDSADKAGHLKPCKIVDVFSPNHLELSYLIEGKGEVEPAFSRETVEAQA</sequence>
<reference evidence="1 2" key="1">
    <citation type="submission" date="2023-10" db="EMBL/GenBank/DDBJ databases">
        <title>Draft genome sequence of Xylaria bambusicola isolate GMP-LS, the root and basal stem rot pathogen of sugarcane in Indonesia.</title>
        <authorList>
            <person name="Selvaraj P."/>
            <person name="Muralishankar V."/>
            <person name="Muruganantham S."/>
            <person name="Sp S."/>
            <person name="Haryani S."/>
            <person name="Lau K.J.X."/>
            <person name="Naqvi N.I."/>
        </authorList>
    </citation>
    <scope>NUCLEOTIDE SEQUENCE [LARGE SCALE GENOMIC DNA]</scope>
    <source>
        <strain evidence="1">GMP-LS</strain>
    </source>
</reference>
<gene>
    <name evidence="1" type="ORF">RRF57_006081</name>
</gene>
<keyword evidence="2" id="KW-1185">Reference proteome</keyword>
<organism evidence="1 2">
    <name type="scientific">Xylaria bambusicola</name>
    <dbReference type="NCBI Taxonomy" id="326684"/>
    <lineage>
        <taxon>Eukaryota</taxon>
        <taxon>Fungi</taxon>
        <taxon>Dikarya</taxon>
        <taxon>Ascomycota</taxon>
        <taxon>Pezizomycotina</taxon>
        <taxon>Sordariomycetes</taxon>
        <taxon>Xylariomycetidae</taxon>
        <taxon>Xylariales</taxon>
        <taxon>Xylariaceae</taxon>
        <taxon>Xylaria</taxon>
    </lineage>
</organism>